<feature type="region of interest" description="Disordered" evidence="1">
    <location>
        <begin position="57"/>
        <end position="107"/>
    </location>
</feature>
<proteinExistence type="predicted"/>
<evidence type="ECO:0000313" key="3">
    <source>
        <dbReference type="Proteomes" id="UP000807469"/>
    </source>
</evidence>
<protein>
    <submittedName>
        <fullName evidence="2">Uncharacterized protein</fullName>
    </submittedName>
</protein>
<sequence length="107" mass="11858">MSSNIPKIDSKENNRPYKSVQWITFFLSFPSSFSQSLHPPRSLSIIFISNSSTTQFLNRQPQLPNHPTQSANSTQPTPHITSSISPSYGINPILSTPDSYPAITPDP</sequence>
<organism evidence="2 3">
    <name type="scientific">Pholiota conissans</name>
    <dbReference type="NCBI Taxonomy" id="109636"/>
    <lineage>
        <taxon>Eukaryota</taxon>
        <taxon>Fungi</taxon>
        <taxon>Dikarya</taxon>
        <taxon>Basidiomycota</taxon>
        <taxon>Agaricomycotina</taxon>
        <taxon>Agaricomycetes</taxon>
        <taxon>Agaricomycetidae</taxon>
        <taxon>Agaricales</taxon>
        <taxon>Agaricineae</taxon>
        <taxon>Strophariaceae</taxon>
        <taxon>Pholiota</taxon>
    </lineage>
</organism>
<gene>
    <name evidence="2" type="ORF">BDN70DRAFT_935179</name>
</gene>
<reference evidence="2" key="1">
    <citation type="submission" date="2020-11" db="EMBL/GenBank/DDBJ databases">
        <authorList>
            <consortium name="DOE Joint Genome Institute"/>
            <person name="Ahrendt S."/>
            <person name="Riley R."/>
            <person name="Andreopoulos W."/>
            <person name="Labutti K."/>
            <person name="Pangilinan J."/>
            <person name="Ruiz-Duenas F.J."/>
            <person name="Barrasa J.M."/>
            <person name="Sanchez-Garcia M."/>
            <person name="Camarero S."/>
            <person name="Miyauchi S."/>
            <person name="Serrano A."/>
            <person name="Linde D."/>
            <person name="Babiker R."/>
            <person name="Drula E."/>
            <person name="Ayuso-Fernandez I."/>
            <person name="Pacheco R."/>
            <person name="Padilla G."/>
            <person name="Ferreira P."/>
            <person name="Barriuso J."/>
            <person name="Kellner H."/>
            <person name="Castanera R."/>
            <person name="Alfaro M."/>
            <person name="Ramirez L."/>
            <person name="Pisabarro A.G."/>
            <person name="Kuo A."/>
            <person name="Tritt A."/>
            <person name="Lipzen A."/>
            <person name="He G."/>
            <person name="Yan M."/>
            <person name="Ng V."/>
            <person name="Cullen D."/>
            <person name="Martin F."/>
            <person name="Rosso M.-N."/>
            <person name="Henrissat B."/>
            <person name="Hibbett D."/>
            <person name="Martinez A.T."/>
            <person name="Grigoriev I.V."/>
        </authorList>
    </citation>
    <scope>NUCLEOTIDE SEQUENCE</scope>
    <source>
        <strain evidence="2">CIRM-BRFM 674</strain>
    </source>
</reference>
<feature type="compositionally biased region" description="Low complexity" evidence="1">
    <location>
        <begin position="73"/>
        <end position="87"/>
    </location>
</feature>
<accession>A0A9P5YXA8</accession>
<dbReference type="Proteomes" id="UP000807469">
    <property type="component" value="Unassembled WGS sequence"/>
</dbReference>
<comment type="caution">
    <text evidence="2">The sequence shown here is derived from an EMBL/GenBank/DDBJ whole genome shotgun (WGS) entry which is preliminary data.</text>
</comment>
<dbReference type="AlphaFoldDB" id="A0A9P5YXA8"/>
<keyword evidence="3" id="KW-1185">Reference proteome</keyword>
<evidence type="ECO:0000313" key="2">
    <source>
        <dbReference type="EMBL" id="KAF9476264.1"/>
    </source>
</evidence>
<name>A0A9P5YXA8_9AGAR</name>
<feature type="compositionally biased region" description="Polar residues" evidence="1">
    <location>
        <begin position="57"/>
        <end position="72"/>
    </location>
</feature>
<dbReference type="EMBL" id="MU155300">
    <property type="protein sequence ID" value="KAF9476264.1"/>
    <property type="molecule type" value="Genomic_DNA"/>
</dbReference>
<evidence type="ECO:0000256" key="1">
    <source>
        <dbReference type="SAM" id="MobiDB-lite"/>
    </source>
</evidence>